<keyword evidence="12" id="KW-1185">Reference proteome</keyword>
<dbReference type="EC" id="3.1.4.52" evidence="2"/>
<keyword evidence="7" id="KW-1133">Transmembrane helix</keyword>
<proteinExistence type="predicted"/>
<dbReference type="InterPro" id="IPR001633">
    <property type="entry name" value="EAL_dom"/>
</dbReference>
<dbReference type="PROSITE" id="PS50883">
    <property type="entry name" value="EAL"/>
    <property type="match status" value="1"/>
</dbReference>
<comment type="subcellular location">
    <subcellularLocation>
        <location evidence="1">Cell membrane</location>
        <topology evidence="1">Multi-pass membrane protein</topology>
    </subcellularLocation>
</comment>
<dbReference type="Proteomes" id="UP000333828">
    <property type="component" value="Unassembled WGS sequence"/>
</dbReference>
<dbReference type="SMART" id="SM00052">
    <property type="entry name" value="EAL"/>
    <property type="match status" value="1"/>
</dbReference>
<dbReference type="AlphaFoldDB" id="A0A5E4VZL1"/>
<dbReference type="Pfam" id="PF12792">
    <property type="entry name" value="CSS-motif"/>
    <property type="match status" value="1"/>
</dbReference>
<keyword evidence="8" id="KW-0472">Membrane</keyword>
<keyword evidence="6 11" id="KW-0378">Hydrolase</keyword>
<keyword evidence="5" id="KW-0812">Transmembrane</keyword>
<accession>A0A5E4VZL1</accession>
<evidence type="ECO:0000259" key="10">
    <source>
        <dbReference type="PROSITE" id="PS50883"/>
    </source>
</evidence>
<keyword evidence="3" id="KW-1003">Cell membrane</keyword>
<dbReference type="InterPro" id="IPR050706">
    <property type="entry name" value="Cyclic-di-GMP_PDE-like"/>
</dbReference>
<keyword evidence="4" id="KW-0973">c-di-GMP</keyword>
<organism evidence="11 12">
    <name type="scientific">Pandoraea iniqua</name>
    <dbReference type="NCBI Taxonomy" id="2508288"/>
    <lineage>
        <taxon>Bacteria</taxon>
        <taxon>Pseudomonadati</taxon>
        <taxon>Pseudomonadota</taxon>
        <taxon>Betaproteobacteria</taxon>
        <taxon>Burkholderiales</taxon>
        <taxon>Burkholderiaceae</taxon>
        <taxon>Pandoraea</taxon>
    </lineage>
</organism>
<dbReference type="EMBL" id="CABPSI010000003">
    <property type="protein sequence ID" value="VVE18067.1"/>
    <property type="molecule type" value="Genomic_DNA"/>
</dbReference>
<evidence type="ECO:0000256" key="6">
    <source>
        <dbReference type="ARBA" id="ARBA00022801"/>
    </source>
</evidence>
<dbReference type="Pfam" id="PF00563">
    <property type="entry name" value="EAL"/>
    <property type="match status" value="1"/>
</dbReference>
<sequence length="528" mass="57941">MRTLRRLTRWLPVLLGAIAGVIVMLAAAQVVQTRVDDFRLRLFVRDIMGYMNDASISRRNALFQAPQNTDVPCTDDDILGLRRVAMRSPYFHDIGRVHDAKLLCTAMVGRLDKNPTLPPPDHETRNGVKLWHTITGVITPGVQVDAVGWGDIVVFSSPVLPPRLGTPDRGFASIASTDDKRFQFWRAGLFDDQRQVELGVTSRWFDIGPVRHYSTCSNAVDVCASAVYTSSSILHNPIGLAMAFGLGAALGGAVGLSWRSRKRYRMSVDWVTQHAAETGGITVVYQPLVRLRDRKMIGVEALARLNDSAGKPISPEMFIPIAERRGVIGLVTRQVARRALIDMHGRALADPEFHISINLAAEDVVDTTFHTFLNHIAASLRVPRTQIALEITERSTDSMKRLGDALDRLRADGYQIHIDDFGTGFSNLAYLSTLHVDALKIDRMFTQAIGADTVGSAIVDQICKMAALLNVGVIVEGVETRAQALYMLAHCPEAVGQGWLFGKAVPDDELPSPEALMKAMADDAETVA</sequence>
<protein>
    <recommendedName>
        <fullName evidence="2">cyclic-guanylate-specific phosphodiesterase</fullName>
        <ecNumber evidence="2">3.1.4.52</ecNumber>
    </recommendedName>
</protein>
<dbReference type="PANTHER" id="PTHR33121">
    <property type="entry name" value="CYCLIC DI-GMP PHOSPHODIESTERASE PDEF"/>
    <property type="match status" value="1"/>
</dbReference>
<dbReference type="CDD" id="cd01948">
    <property type="entry name" value="EAL"/>
    <property type="match status" value="1"/>
</dbReference>
<evidence type="ECO:0000256" key="4">
    <source>
        <dbReference type="ARBA" id="ARBA00022636"/>
    </source>
</evidence>
<dbReference type="GO" id="GO:0071111">
    <property type="term" value="F:cyclic-guanylate-specific phosphodiesterase activity"/>
    <property type="evidence" value="ECO:0007669"/>
    <property type="project" value="UniProtKB-EC"/>
</dbReference>
<evidence type="ECO:0000313" key="11">
    <source>
        <dbReference type="EMBL" id="VVE18067.1"/>
    </source>
</evidence>
<dbReference type="SUPFAM" id="SSF141868">
    <property type="entry name" value="EAL domain-like"/>
    <property type="match status" value="1"/>
</dbReference>
<gene>
    <name evidence="11" type="primary">ylaB_2</name>
    <name evidence="11" type="ORF">PIN31115_02981</name>
</gene>
<dbReference type="RefSeq" id="WP_174996107.1">
    <property type="nucleotide sequence ID" value="NZ_CABPSI010000003.1"/>
</dbReference>
<evidence type="ECO:0000256" key="9">
    <source>
        <dbReference type="ARBA" id="ARBA00034290"/>
    </source>
</evidence>
<evidence type="ECO:0000256" key="7">
    <source>
        <dbReference type="ARBA" id="ARBA00022989"/>
    </source>
</evidence>
<dbReference type="GO" id="GO:0005886">
    <property type="term" value="C:plasma membrane"/>
    <property type="evidence" value="ECO:0007669"/>
    <property type="project" value="UniProtKB-SubCell"/>
</dbReference>
<evidence type="ECO:0000313" key="12">
    <source>
        <dbReference type="Proteomes" id="UP000333828"/>
    </source>
</evidence>
<feature type="domain" description="EAL" evidence="10">
    <location>
        <begin position="265"/>
        <end position="518"/>
    </location>
</feature>
<evidence type="ECO:0000256" key="8">
    <source>
        <dbReference type="ARBA" id="ARBA00023136"/>
    </source>
</evidence>
<dbReference type="Gene3D" id="3.20.20.450">
    <property type="entry name" value="EAL domain"/>
    <property type="match status" value="1"/>
</dbReference>
<evidence type="ECO:0000256" key="3">
    <source>
        <dbReference type="ARBA" id="ARBA00022475"/>
    </source>
</evidence>
<evidence type="ECO:0000256" key="5">
    <source>
        <dbReference type="ARBA" id="ARBA00022692"/>
    </source>
</evidence>
<comment type="catalytic activity">
    <reaction evidence="9">
        <text>3',3'-c-di-GMP + H2O = 5'-phosphoguanylyl(3'-&gt;5')guanosine + H(+)</text>
        <dbReference type="Rhea" id="RHEA:24902"/>
        <dbReference type="ChEBI" id="CHEBI:15377"/>
        <dbReference type="ChEBI" id="CHEBI:15378"/>
        <dbReference type="ChEBI" id="CHEBI:58754"/>
        <dbReference type="ChEBI" id="CHEBI:58805"/>
        <dbReference type="EC" id="3.1.4.52"/>
    </reaction>
</comment>
<dbReference type="PANTHER" id="PTHR33121:SF79">
    <property type="entry name" value="CYCLIC DI-GMP PHOSPHODIESTERASE PDED-RELATED"/>
    <property type="match status" value="1"/>
</dbReference>
<name>A0A5E4VZL1_9BURK</name>
<reference evidence="11 12" key="1">
    <citation type="submission" date="2019-08" db="EMBL/GenBank/DDBJ databases">
        <authorList>
            <person name="Peeters C."/>
        </authorList>
    </citation>
    <scope>NUCLEOTIDE SEQUENCE [LARGE SCALE GENOMIC DNA]</scope>
    <source>
        <strain evidence="11 12">LMG 31115</strain>
    </source>
</reference>
<dbReference type="InterPro" id="IPR024744">
    <property type="entry name" value="CSS-motif_dom"/>
</dbReference>
<dbReference type="InterPro" id="IPR035919">
    <property type="entry name" value="EAL_sf"/>
</dbReference>
<evidence type="ECO:0000256" key="2">
    <source>
        <dbReference type="ARBA" id="ARBA00012282"/>
    </source>
</evidence>
<evidence type="ECO:0000256" key="1">
    <source>
        <dbReference type="ARBA" id="ARBA00004651"/>
    </source>
</evidence>